<keyword evidence="1" id="KW-1133">Transmembrane helix</keyword>
<protein>
    <submittedName>
        <fullName evidence="2">Uncharacterized protein</fullName>
    </submittedName>
</protein>
<accession>A0A165N069</accession>
<dbReference type="EMBL" id="KV429090">
    <property type="protein sequence ID" value="KZT66343.1"/>
    <property type="molecule type" value="Genomic_DNA"/>
</dbReference>
<proteinExistence type="predicted"/>
<evidence type="ECO:0000313" key="3">
    <source>
        <dbReference type="Proteomes" id="UP000076727"/>
    </source>
</evidence>
<dbReference type="AlphaFoldDB" id="A0A165N069"/>
<feature type="transmembrane region" description="Helical" evidence="1">
    <location>
        <begin position="157"/>
        <end position="175"/>
    </location>
</feature>
<name>A0A165N069_9APHY</name>
<keyword evidence="1" id="KW-0812">Transmembrane</keyword>
<dbReference type="Proteomes" id="UP000076727">
    <property type="component" value="Unassembled WGS sequence"/>
</dbReference>
<evidence type="ECO:0000313" key="2">
    <source>
        <dbReference type="EMBL" id="KZT66343.1"/>
    </source>
</evidence>
<keyword evidence="3" id="KW-1185">Reference proteome</keyword>
<organism evidence="2 3">
    <name type="scientific">Daedalea quercina L-15889</name>
    <dbReference type="NCBI Taxonomy" id="1314783"/>
    <lineage>
        <taxon>Eukaryota</taxon>
        <taxon>Fungi</taxon>
        <taxon>Dikarya</taxon>
        <taxon>Basidiomycota</taxon>
        <taxon>Agaricomycotina</taxon>
        <taxon>Agaricomycetes</taxon>
        <taxon>Polyporales</taxon>
        <taxon>Fomitopsis</taxon>
    </lineage>
</organism>
<reference evidence="2 3" key="1">
    <citation type="journal article" date="2016" name="Mol. Biol. Evol.">
        <title>Comparative Genomics of Early-Diverging Mushroom-Forming Fungi Provides Insights into the Origins of Lignocellulose Decay Capabilities.</title>
        <authorList>
            <person name="Nagy L.G."/>
            <person name="Riley R."/>
            <person name="Tritt A."/>
            <person name="Adam C."/>
            <person name="Daum C."/>
            <person name="Floudas D."/>
            <person name="Sun H."/>
            <person name="Yadav J.S."/>
            <person name="Pangilinan J."/>
            <person name="Larsson K.H."/>
            <person name="Matsuura K."/>
            <person name="Barry K."/>
            <person name="Labutti K."/>
            <person name="Kuo R."/>
            <person name="Ohm R.A."/>
            <person name="Bhattacharya S.S."/>
            <person name="Shirouzu T."/>
            <person name="Yoshinaga Y."/>
            <person name="Martin F.M."/>
            <person name="Grigoriev I.V."/>
            <person name="Hibbett D.S."/>
        </authorList>
    </citation>
    <scope>NUCLEOTIDE SEQUENCE [LARGE SCALE GENOMIC DNA]</scope>
    <source>
        <strain evidence="2 3">L-15889</strain>
    </source>
</reference>
<evidence type="ECO:0000256" key="1">
    <source>
        <dbReference type="SAM" id="Phobius"/>
    </source>
</evidence>
<gene>
    <name evidence="2" type="ORF">DAEQUDRAFT_768045</name>
</gene>
<keyword evidence="1" id="KW-0472">Membrane</keyword>
<sequence length="199" mass="22194">MYLMMVNPTSLLDLDTSLSMTTDLDGSGTDIALFTTEPDLTPLAESAIGLGTPLLSDTSALTLVIVDVPELNWMNPGAPTIKAPKVKEKNLGVIHYNFFFIRFVWVPDNSTYWDEFNQSSPPAAPDDDIPPMQQYEAPESTFNIYCRKKGKVPDMDLFTLCHIMAIQFLVLAYMLQDMTGSLPPFWVLSYVLQEMVVVG</sequence>